<reference evidence="6 7" key="1">
    <citation type="journal article" date="2018" name="Int. J. Syst. Evol. Microbiol.">
        <title>Epidermidibacterium keratini gen. nov., sp. nov., a member of the family Sporichthyaceae, isolated from keratin epidermis.</title>
        <authorList>
            <person name="Lee D.G."/>
            <person name="Trujillo M.E."/>
            <person name="Kang S."/>
            <person name="Nam J.J."/>
            <person name="Kim Y.J."/>
        </authorList>
    </citation>
    <scope>NUCLEOTIDE SEQUENCE [LARGE SCALE GENOMIC DNA]</scope>
    <source>
        <strain evidence="6 7">EPI-7</strain>
    </source>
</reference>
<keyword evidence="2" id="KW-0808">Transferase</keyword>
<dbReference type="InterPro" id="IPR004147">
    <property type="entry name" value="ABC1_dom"/>
</dbReference>
<dbReference type="SUPFAM" id="SSF56112">
    <property type="entry name" value="Protein kinase-like (PK-like)"/>
    <property type="match status" value="1"/>
</dbReference>
<evidence type="ECO:0000313" key="7">
    <source>
        <dbReference type="Proteomes" id="UP000463857"/>
    </source>
</evidence>
<dbReference type="RefSeq" id="WP_159546743.1">
    <property type="nucleotide sequence ID" value="NZ_CP047156.1"/>
</dbReference>
<dbReference type="OrthoDB" id="9795390at2"/>
<dbReference type="FunCoup" id="A0A7L4YRD3">
    <property type="interactions" value="149"/>
</dbReference>
<evidence type="ECO:0000256" key="2">
    <source>
        <dbReference type="ARBA" id="ARBA00022679"/>
    </source>
</evidence>
<dbReference type="GO" id="GO:0016301">
    <property type="term" value="F:kinase activity"/>
    <property type="evidence" value="ECO:0007669"/>
    <property type="project" value="UniProtKB-KW"/>
</dbReference>
<dbReference type="Proteomes" id="UP000463857">
    <property type="component" value="Chromosome"/>
</dbReference>
<dbReference type="Pfam" id="PF03109">
    <property type="entry name" value="ABC1"/>
    <property type="match status" value="1"/>
</dbReference>
<evidence type="ECO:0000256" key="3">
    <source>
        <dbReference type="ARBA" id="ARBA00022741"/>
    </source>
</evidence>
<dbReference type="CDD" id="cd13970">
    <property type="entry name" value="ABC1_ADCK3"/>
    <property type="match status" value="1"/>
</dbReference>
<evidence type="ECO:0000256" key="1">
    <source>
        <dbReference type="ARBA" id="ARBA00009670"/>
    </source>
</evidence>
<organism evidence="6 7">
    <name type="scientific">Epidermidibacterium keratini</name>
    <dbReference type="NCBI Taxonomy" id="1891644"/>
    <lineage>
        <taxon>Bacteria</taxon>
        <taxon>Bacillati</taxon>
        <taxon>Actinomycetota</taxon>
        <taxon>Actinomycetes</taxon>
        <taxon>Sporichthyales</taxon>
        <taxon>Sporichthyaceae</taxon>
        <taxon>Epidermidibacterium</taxon>
    </lineage>
</organism>
<dbReference type="InterPro" id="IPR011009">
    <property type="entry name" value="Kinase-like_dom_sf"/>
</dbReference>
<comment type="similarity">
    <text evidence="1">Belongs to the protein kinase superfamily. ADCK protein kinase family.</text>
</comment>
<keyword evidence="7" id="KW-1185">Reference proteome</keyword>
<dbReference type="PANTHER" id="PTHR43851:SF3">
    <property type="entry name" value="COENZYME Q8"/>
    <property type="match status" value="1"/>
</dbReference>
<evidence type="ECO:0000259" key="5">
    <source>
        <dbReference type="Pfam" id="PF03109"/>
    </source>
</evidence>
<accession>A0A7L4YRD3</accession>
<dbReference type="AlphaFoldDB" id="A0A7L4YRD3"/>
<keyword evidence="6" id="KW-0418">Kinase</keyword>
<gene>
    <name evidence="6" type="ORF">EK0264_15800</name>
</gene>
<proteinExistence type="inferred from homology"/>
<evidence type="ECO:0000313" key="6">
    <source>
        <dbReference type="EMBL" id="QHC01608.1"/>
    </source>
</evidence>
<keyword evidence="3" id="KW-0547">Nucleotide-binding</keyword>
<protein>
    <submittedName>
        <fullName evidence="6">AarF/ABC1/UbiB kinase family protein</fullName>
    </submittedName>
</protein>
<sequence length="436" mass="47678">MTELPERASRRTAKLASLPLGAAGRAVTGVGRRLSGTSADDVSSANRERAAQQLFEVLGSLKGGAMKLGQAMSVFEAALPDDLAEPYREALVKLQEEAPPMPSATVHKVLSDQLGARWRERFESFDEDPAAAASIGQVHRGVWHDGRAVAIKVQYPGAGPALMADLNQLSRFARVYGMLTPGIEIKPLIAEIRERVIDELDYRKEADSQRTFAIAFDDSPDYLVPKVVASAPKVIISEWIDGISLRTLIGQGTQQQRDRAGQLLGDLAFIGPALAGLMHADPHPGNYRLMPDDRLGVFDFGAVKSLPDGLPPFIGEVVRMVVDGRADDALDALRRNGFVKGSIEVDADGIVDYLLPILEPITQPEFQFTREWLKKEAARLTNPRSPAAKFGRQLNLPPEYLMIHRVLMGNIGVLCQLESRAAFRQSAEEWLPGFAQ</sequence>
<dbReference type="PANTHER" id="PTHR43851">
    <property type="match status" value="1"/>
</dbReference>
<dbReference type="EMBL" id="CP047156">
    <property type="protein sequence ID" value="QHC01608.1"/>
    <property type="molecule type" value="Genomic_DNA"/>
</dbReference>
<dbReference type="KEGG" id="eke:EK0264_15800"/>
<evidence type="ECO:0000256" key="4">
    <source>
        <dbReference type="ARBA" id="ARBA00022840"/>
    </source>
</evidence>
<keyword evidence="4" id="KW-0067">ATP-binding</keyword>
<dbReference type="GO" id="GO:0005524">
    <property type="term" value="F:ATP binding"/>
    <property type="evidence" value="ECO:0007669"/>
    <property type="project" value="UniProtKB-KW"/>
</dbReference>
<name>A0A7L4YRD3_9ACTN</name>
<feature type="domain" description="ABC1 atypical kinase-like" evidence="5">
    <location>
        <begin position="93"/>
        <end position="308"/>
    </location>
</feature>
<dbReference type="InterPro" id="IPR051409">
    <property type="entry name" value="Atypical_kinase_ADCK"/>
</dbReference>
<dbReference type="InterPro" id="IPR034646">
    <property type="entry name" value="ADCK3_dom"/>
</dbReference>
<dbReference type="InParanoid" id="A0A7L4YRD3"/>